<accession>A0A4R2GSE9</accession>
<keyword evidence="1" id="KW-1133">Transmembrane helix</keyword>
<dbReference type="AlphaFoldDB" id="A0A4R2GSE9"/>
<sequence length="210" mass="21574">MSVGTEETPRDWVPVEDRWFGLDRRTFPAGLISLAIALVLIYGLPALNAAIPWHNEIKAGQVLELGNGATAVPPVGWQLESGTLSGANATSLQVKLASGGATIELTGTSYDGTAAAFLDQVERSDGDSPGVSGRRGTLTTGAGLVGVVESRTSTGGDGIDAAFKMATGTSEAVEAAPALLVRVRTAPGQFEQSQDEVAALLRSITPGADR</sequence>
<protein>
    <submittedName>
        <fullName evidence="2">Uncharacterized protein</fullName>
    </submittedName>
</protein>
<gene>
    <name evidence="2" type="ORF">EV652_12721</name>
</gene>
<evidence type="ECO:0000313" key="2">
    <source>
        <dbReference type="EMBL" id="TCO13130.1"/>
    </source>
</evidence>
<evidence type="ECO:0000256" key="1">
    <source>
        <dbReference type="SAM" id="Phobius"/>
    </source>
</evidence>
<keyword evidence="1" id="KW-0812">Transmembrane</keyword>
<reference evidence="2 3" key="1">
    <citation type="journal article" date="2015" name="Stand. Genomic Sci.">
        <title>Genomic Encyclopedia of Bacterial and Archaeal Type Strains, Phase III: the genomes of soil and plant-associated and newly described type strains.</title>
        <authorList>
            <person name="Whitman W.B."/>
            <person name="Woyke T."/>
            <person name="Klenk H.P."/>
            <person name="Zhou Y."/>
            <person name="Lilburn T.G."/>
            <person name="Beck B.J."/>
            <person name="De Vos P."/>
            <person name="Vandamme P."/>
            <person name="Eisen J.A."/>
            <person name="Garrity G."/>
            <person name="Hugenholtz P."/>
            <person name="Kyrpides N.C."/>
        </authorList>
    </citation>
    <scope>NUCLEOTIDE SEQUENCE [LARGE SCALE GENOMIC DNA]</scope>
    <source>
        <strain evidence="2 3">VKM Ac-2572</strain>
    </source>
</reference>
<dbReference type="RefSeq" id="WP_132216923.1">
    <property type="nucleotide sequence ID" value="NZ_SLWN01000027.1"/>
</dbReference>
<evidence type="ECO:0000313" key="3">
    <source>
        <dbReference type="Proteomes" id="UP000294508"/>
    </source>
</evidence>
<feature type="transmembrane region" description="Helical" evidence="1">
    <location>
        <begin position="27"/>
        <end position="51"/>
    </location>
</feature>
<dbReference type="OrthoDB" id="5117676at2"/>
<dbReference type="Proteomes" id="UP000294508">
    <property type="component" value="Unassembled WGS sequence"/>
</dbReference>
<proteinExistence type="predicted"/>
<dbReference type="EMBL" id="SLWN01000027">
    <property type="protein sequence ID" value="TCO13130.1"/>
    <property type="molecule type" value="Genomic_DNA"/>
</dbReference>
<organism evidence="2 3">
    <name type="scientific">Kribbella steppae</name>
    <dbReference type="NCBI Taxonomy" id="2512223"/>
    <lineage>
        <taxon>Bacteria</taxon>
        <taxon>Bacillati</taxon>
        <taxon>Actinomycetota</taxon>
        <taxon>Actinomycetes</taxon>
        <taxon>Propionibacteriales</taxon>
        <taxon>Kribbellaceae</taxon>
        <taxon>Kribbella</taxon>
    </lineage>
</organism>
<name>A0A4R2GSE9_9ACTN</name>
<comment type="caution">
    <text evidence="2">The sequence shown here is derived from an EMBL/GenBank/DDBJ whole genome shotgun (WGS) entry which is preliminary data.</text>
</comment>
<keyword evidence="1" id="KW-0472">Membrane</keyword>
<keyword evidence="3" id="KW-1185">Reference proteome</keyword>